<gene>
    <name evidence="1" type="ORF">G3M58_28140</name>
</gene>
<protein>
    <submittedName>
        <fullName evidence="1">ABC transporter substrate-binding protein</fullName>
    </submittedName>
</protein>
<sequence>VNGLGFQVASPVSLKDGKKSKAIGDLLVRLERAQKWVFEHPEDWAKVWSKETGLPYDVALDAVKRSYGTRVPVAIDAAAIASEQEIADTFAELKLIPRRF</sequence>
<name>A0A6G3WXP8_9ACTN</name>
<organism evidence="1">
    <name type="scientific">Streptomyces sp. SID7499</name>
    <dbReference type="NCBI Taxonomy" id="2706086"/>
    <lineage>
        <taxon>Bacteria</taxon>
        <taxon>Bacillati</taxon>
        <taxon>Actinomycetota</taxon>
        <taxon>Actinomycetes</taxon>
        <taxon>Kitasatosporales</taxon>
        <taxon>Streptomycetaceae</taxon>
        <taxon>Streptomyces</taxon>
    </lineage>
</organism>
<reference evidence="1" key="1">
    <citation type="submission" date="2020-01" db="EMBL/GenBank/DDBJ databases">
        <title>Insect and environment-associated Actinomycetes.</title>
        <authorList>
            <person name="Currrie C."/>
            <person name="Chevrette M."/>
            <person name="Carlson C."/>
            <person name="Stubbendieck R."/>
            <person name="Wendt-Pienkowski E."/>
        </authorList>
    </citation>
    <scope>NUCLEOTIDE SEQUENCE</scope>
    <source>
        <strain evidence="1">SID7499</strain>
    </source>
</reference>
<comment type="caution">
    <text evidence="1">The sequence shown here is derived from an EMBL/GenBank/DDBJ whole genome shotgun (WGS) entry which is preliminary data.</text>
</comment>
<dbReference type="EMBL" id="JAAGMN010002923">
    <property type="protein sequence ID" value="NEE10308.1"/>
    <property type="molecule type" value="Genomic_DNA"/>
</dbReference>
<dbReference type="AlphaFoldDB" id="A0A6G3WXP8"/>
<feature type="non-terminal residue" evidence="1">
    <location>
        <position position="100"/>
    </location>
</feature>
<dbReference type="Gene3D" id="3.40.190.10">
    <property type="entry name" value="Periplasmic binding protein-like II"/>
    <property type="match status" value="1"/>
</dbReference>
<proteinExistence type="predicted"/>
<evidence type="ECO:0000313" key="1">
    <source>
        <dbReference type="EMBL" id="NEE10308.1"/>
    </source>
</evidence>
<accession>A0A6G3WXP8</accession>
<feature type="non-terminal residue" evidence="1">
    <location>
        <position position="1"/>
    </location>
</feature>
<dbReference type="SUPFAM" id="SSF53850">
    <property type="entry name" value="Periplasmic binding protein-like II"/>
    <property type="match status" value="1"/>
</dbReference>